<feature type="compositionally biased region" description="Basic residues" evidence="1">
    <location>
        <begin position="224"/>
        <end position="239"/>
    </location>
</feature>
<evidence type="ECO:0000313" key="2">
    <source>
        <dbReference type="EMBL" id="TWH10216.1"/>
    </source>
</evidence>
<dbReference type="AlphaFoldDB" id="A0A562DL04"/>
<evidence type="ECO:0008006" key="4">
    <source>
        <dbReference type="Google" id="ProtNLM"/>
    </source>
</evidence>
<name>A0A562DL04_RHORH</name>
<evidence type="ECO:0000256" key="1">
    <source>
        <dbReference type="SAM" id="MobiDB-lite"/>
    </source>
</evidence>
<evidence type="ECO:0000313" key="3">
    <source>
        <dbReference type="Proteomes" id="UP000317573"/>
    </source>
</evidence>
<comment type="caution">
    <text evidence="2">The sequence shown here is derived from an EMBL/GenBank/DDBJ whole genome shotgun (WGS) entry which is preliminary data.</text>
</comment>
<dbReference type="EMBL" id="VLJT01000043">
    <property type="protein sequence ID" value="TWH10216.1"/>
    <property type="molecule type" value="Genomic_DNA"/>
</dbReference>
<proteinExistence type="predicted"/>
<accession>A0A562DL04</accession>
<reference evidence="2 3" key="1">
    <citation type="submission" date="2019-07" db="EMBL/GenBank/DDBJ databases">
        <title>Genome sequencing of lignin-degrading bacterial isolates.</title>
        <authorList>
            <person name="Gladden J."/>
        </authorList>
    </citation>
    <scope>NUCLEOTIDE SEQUENCE [LARGE SCALE GENOMIC DNA]</scope>
    <source>
        <strain evidence="2 3">J45</strain>
    </source>
</reference>
<gene>
    <name evidence="2" type="ORF">L618_004300000050</name>
</gene>
<protein>
    <recommendedName>
        <fullName evidence="4">4Fe-4S Wbl-type domain-containing protein</fullName>
    </recommendedName>
</protein>
<feature type="compositionally biased region" description="Polar residues" evidence="1">
    <location>
        <begin position="243"/>
        <end position="253"/>
    </location>
</feature>
<dbReference type="Proteomes" id="UP000317573">
    <property type="component" value="Unassembled WGS sequence"/>
</dbReference>
<sequence>MNRLVGAGQIRLVAESPARPHGETQDTIRGSKDPHYVLAAHLPNPEGTACSSCGFTYSTDRPLCLSVVEALRALTERAHTRSFSDYSTNQLRALEREHCGTGRCRRCGFVYTPTVRVCPTSRRIAIELESRFKAPMSEVRAGQGLCSGKGQVWTVSGNKSAPWRQAVAACGQCPLLTSCTTELDRRLASGEKIRDQILAGRLFSGKGDEIAPEMFDAYADRCGAKTKRRKPRPKSRPPRRAATDQSIPASSPVQDVPASPAGGQLALFKGAVA</sequence>
<feature type="region of interest" description="Disordered" evidence="1">
    <location>
        <begin position="221"/>
        <end position="261"/>
    </location>
</feature>
<organism evidence="2 3">
    <name type="scientific">Rhodococcus rhodochrous J45</name>
    <dbReference type="NCBI Taxonomy" id="935266"/>
    <lineage>
        <taxon>Bacteria</taxon>
        <taxon>Bacillati</taxon>
        <taxon>Actinomycetota</taxon>
        <taxon>Actinomycetes</taxon>
        <taxon>Mycobacteriales</taxon>
        <taxon>Nocardiaceae</taxon>
        <taxon>Rhodococcus</taxon>
    </lineage>
</organism>